<evidence type="ECO:0000256" key="8">
    <source>
        <dbReference type="SAM" id="MobiDB-lite"/>
    </source>
</evidence>
<dbReference type="OrthoDB" id="1406315at2759"/>
<feature type="compositionally biased region" description="Basic and acidic residues" evidence="8">
    <location>
        <begin position="76"/>
        <end position="87"/>
    </location>
</feature>
<evidence type="ECO:0000313" key="10">
    <source>
        <dbReference type="EMBL" id="OMO65303.1"/>
    </source>
</evidence>
<keyword evidence="7" id="KW-0379">Hydroxylation</keyword>
<proteinExistence type="inferred from homology"/>
<name>A0A1R3H4P3_9ROSI</name>
<evidence type="ECO:0000256" key="3">
    <source>
        <dbReference type="ARBA" id="ARBA00022525"/>
    </source>
</evidence>
<evidence type="ECO:0000256" key="9">
    <source>
        <dbReference type="SAM" id="SignalP"/>
    </source>
</evidence>
<feature type="region of interest" description="Disordered" evidence="8">
    <location>
        <begin position="66"/>
        <end position="87"/>
    </location>
</feature>
<evidence type="ECO:0000313" key="11">
    <source>
        <dbReference type="Proteomes" id="UP000187203"/>
    </source>
</evidence>
<feature type="signal peptide" evidence="9">
    <location>
        <begin position="1"/>
        <end position="21"/>
    </location>
</feature>
<keyword evidence="5" id="KW-0221">Differentiation</keyword>
<gene>
    <name evidence="10" type="ORF">COLO4_31342</name>
</gene>
<evidence type="ECO:0000256" key="5">
    <source>
        <dbReference type="ARBA" id="ARBA00022782"/>
    </source>
</evidence>
<dbReference type="PANTHER" id="PTHR36016">
    <property type="entry name" value="CLAVATA3/ESR (CLE)-RELATED PROTEIN 7"/>
    <property type="match status" value="1"/>
</dbReference>
<dbReference type="GO" id="GO:0030154">
    <property type="term" value="P:cell differentiation"/>
    <property type="evidence" value="ECO:0007669"/>
    <property type="project" value="UniProtKB-KW"/>
</dbReference>
<evidence type="ECO:0000256" key="6">
    <source>
        <dbReference type="ARBA" id="ARBA00023180"/>
    </source>
</evidence>
<dbReference type="InterPro" id="IPR039617">
    <property type="entry name" value="CLAVATA3-CLE"/>
</dbReference>
<dbReference type="AlphaFoldDB" id="A0A1R3H4P3"/>
<evidence type="ECO:0000256" key="4">
    <source>
        <dbReference type="ARBA" id="ARBA00022729"/>
    </source>
</evidence>
<comment type="subcellular location">
    <subcellularLocation>
        <location evidence="1">Secreted</location>
        <location evidence="1">Extracellular space</location>
    </subcellularLocation>
</comment>
<protein>
    <submittedName>
        <fullName evidence="10">Uncharacterized protein</fullName>
    </submittedName>
</protein>
<evidence type="ECO:0000256" key="7">
    <source>
        <dbReference type="ARBA" id="ARBA00023278"/>
    </source>
</evidence>
<evidence type="ECO:0000256" key="1">
    <source>
        <dbReference type="ARBA" id="ARBA00004239"/>
    </source>
</evidence>
<dbReference type="EMBL" id="AWUE01020845">
    <property type="protein sequence ID" value="OMO65303.1"/>
    <property type="molecule type" value="Genomic_DNA"/>
</dbReference>
<comment type="caution">
    <text evidence="10">The sequence shown here is derived from an EMBL/GenBank/DDBJ whole genome shotgun (WGS) entry which is preliminary data.</text>
</comment>
<keyword evidence="4 9" id="KW-0732">Signal</keyword>
<dbReference type="Proteomes" id="UP000187203">
    <property type="component" value="Unassembled WGS sequence"/>
</dbReference>
<feature type="chain" id="PRO_5012141931" evidence="9">
    <location>
        <begin position="22"/>
        <end position="87"/>
    </location>
</feature>
<reference evidence="11" key="1">
    <citation type="submission" date="2013-09" db="EMBL/GenBank/DDBJ databases">
        <title>Corchorus olitorius genome sequencing.</title>
        <authorList>
            <person name="Alam M."/>
            <person name="Haque M.S."/>
            <person name="Islam M.S."/>
            <person name="Emdad E.M."/>
            <person name="Islam M.M."/>
            <person name="Ahmed B."/>
            <person name="Halim A."/>
            <person name="Hossen Q.M.M."/>
            <person name="Hossain M.Z."/>
            <person name="Ahmed R."/>
            <person name="Khan M.M."/>
            <person name="Islam R."/>
            <person name="Rashid M.M."/>
            <person name="Khan S.A."/>
            <person name="Rahman M.S."/>
            <person name="Alam M."/>
            <person name="Yahiya A.S."/>
            <person name="Khan M.S."/>
            <person name="Azam M.S."/>
            <person name="Haque T."/>
            <person name="Lashkar M.Z.H."/>
            <person name="Akhand A.I."/>
            <person name="Morshed G."/>
            <person name="Roy S."/>
            <person name="Uddin K.S."/>
            <person name="Rabeya T."/>
            <person name="Hossain A.S."/>
            <person name="Chowdhury A."/>
            <person name="Snigdha A.R."/>
            <person name="Mortoza M.S."/>
            <person name="Matin S.A."/>
            <person name="Hoque S.M.E."/>
            <person name="Islam M.K."/>
            <person name="Roy D.K."/>
            <person name="Haider R."/>
            <person name="Moosa M.M."/>
            <person name="Elias S.M."/>
            <person name="Hasan A.M."/>
            <person name="Jahan S."/>
            <person name="Shafiuddin M."/>
            <person name="Mahmood N."/>
            <person name="Shommy N.S."/>
        </authorList>
    </citation>
    <scope>NUCLEOTIDE SEQUENCE [LARGE SCALE GENOMIC DNA]</scope>
    <source>
        <strain evidence="11">cv. O-4</strain>
    </source>
</reference>
<keyword evidence="3" id="KW-0964">Secreted</keyword>
<accession>A0A1R3H4P3</accession>
<keyword evidence="6" id="KW-0325">Glycoprotein</keyword>
<evidence type="ECO:0000256" key="2">
    <source>
        <dbReference type="ARBA" id="ARBA00005416"/>
    </source>
</evidence>
<dbReference type="GO" id="GO:0005576">
    <property type="term" value="C:extracellular region"/>
    <property type="evidence" value="ECO:0007669"/>
    <property type="project" value="UniProtKB-SubCell"/>
</dbReference>
<dbReference type="PANTHER" id="PTHR36016:SF10">
    <property type="entry name" value="CLAVATA3_ESR (CLE)-RELATED PROTEIN 6-LIKE"/>
    <property type="match status" value="1"/>
</dbReference>
<organism evidence="10 11">
    <name type="scientific">Corchorus olitorius</name>
    <dbReference type="NCBI Taxonomy" id="93759"/>
    <lineage>
        <taxon>Eukaryota</taxon>
        <taxon>Viridiplantae</taxon>
        <taxon>Streptophyta</taxon>
        <taxon>Embryophyta</taxon>
        <taxon>Tracheophyta</taxon>
        <taxon>Spermatophyta</taxon>
        <taxon>Magnoliopsida</taxon>
        <taxon>eudicotyledons</taxon>
        <taxon>Gunneridae</taxon>
        <taxon>Pentapetalae</taxon>
        <taxon>rosids</taxon>
        <taxon>malvids</taxon>
        <taxon>Malvales</taxon>
        <taxon>Malvaceae</taxon>
        <taxon>Grewioideae</taxon>
        <taxon>Apeibeae</taxon>
        <taxon>Corchorus</taxon>
    </lineage>
</organism>
<keyword evidence="11" id="KW-1185">Reference proteome</keyword>
<sequence length="87" mass="9476">MPNSTILQASLVILLILSANAIEAKSSTTYGGRKTMQKKIDSELIKQALVDYHLSAMKHGRVMAGVRRISPSGPDPIHDNTPPKRLP</sequence>
<comment type="similarity">
    <text evidence="2">Belongs to the CLV3/ESR signal peptide family.</text>
</comment>